<feature type="domain" description="CsbD-like" evidence="3">
    <location>
        <begin position="6"/>
        <end position="58"/>
    </location>
</feature>
<accession>A0ABW0F7N4</accession>
<protein>
    <submittedName>
        <fullName evidence="4">CsbD family protein</fullName>
    </submittedName>
</protein>
<name>A0ABW0F7N4_9HYPH</name>
<feature type="region of interest" description="Disordered" evidence="2">
    <location>
        <begin position="35"/>
        <end position="63"/>
    </location>
</feature>
<dbReference type="Proteomes" id="UP001595976">
    <property type="component" value="Unassembled WGS sequence"/>
</dbReference>
<dbReference type="InterPro" id="IPR008462">
    <property type="entry name" value="CsbD"/>
</dbReference>
<evidence type="ECO:0000313" key="5">
    <source>
        <dbReference type="Proteomes" id="UP001595976"/>
    </source>
</evidence>
<comment type="similarity">
    <text evidence="1">Belongs to the UPF0337 (CsbD) family.</text>
</comment>
<dbReference type="RefSeq" id="WP_158446700.1">
    <property type="nucleotide sequence ID" value="NZ_JAOAOS010000009.1"/>
</dbReference>
<dbReference type="SUPFAM" id="SSF69047">
    <property type="entry name" value="Hypothetical protein YjbJ"/>
    <property type="match status" value="1"/>
</dbReference>
<sequence length="63" mass="6558">MGSTTDKIKGMANEAAGNVKQAAGKAFNKPEWEAEGKAQELKGEAQQALGKGKDAVKKVVDKA</sequence>
<gene>
    <name evidence="4" type="ORF">ACFPK2_15690</name>
</gene>
<dbReference type="InterPro" id="IPR036629">
    <property type="entry name" value="YjbJ_sf"/>
</dbReference>
<organism evidence="4 5">
    <name type="scientific">Bosea minatitlanensis</name>
    <dbReference type="NCBI Taxonomy" id="128782"/>
    <lineage>
        <taxon>Bacteria</taxon>
        <taxon>Pseudomonadati</taxon>
        <taxon>Pseudomonadota</taxon>
        <taxon>Alphaproteobacteria</taxon>
        <taxon>Hyphomicrobiales</taxon>
        <taxon>Boseaceae</taxon>
        <taxon>Bosea</taxon>
    </lineage>
</organism>
<evidence type="ECO:0000313" key="4">
    <source>
        <dbReference type="EMBL" id="MFC5294430.1"/>
    </source>
</evidence>
<evidence type="ECO:0000256" key="1">
    <source>
        <dbReference type="ARBA" id="ARBA00009129"/>
    </source>
</evidence>
<dbReference type="Gene3D" id="1.10.1470.10">
    <property type="entry name" value="YjbJ"/>
    <property type="match status" value="1"/>
</dbReference>
<evidence type="ECO:0000259" key="3">
    <source>
        <dbReference type="Pfam" id="PF05532"/>
    </source>
</evidence>
<proteinExistence type="inferred from homology"/>
<dbReference type="EMBL" id="JBHSLI010000006">
    <property type="protein sequence ID" value="MFC5294430.1"/>
    <property type="molecule type" value="Genomic_DNA"/>
</dbReference>
<keyword evidence="5" id="KW-1185">Reference proteome</keyword>
<dbReference type="Pfam" id="PF05532">
    <property type="entry name" value="CsbD"/>
    <property type="match status" value="1"/>
</dbReference>
<reference evidence="5" key="1">
    <citation type="journal article" date="2019" name="Int. J. Syst. Evol. Microbiol.">
        <title>The Global Catalogue of Microorganisms (GCM) 10K type strain sequencing project: providing services to taxonomists for standard genome sequencing and annotation.</title>
        <authorList>
            <consortium name="The Broad Institute Genomics Platform"/>
            <consortium name="The Broad Institute Genome Sequencing Center for Infectious Disease"/>
            <person name="Wu L."/>
            <person name="Ma J."/>
        </authorList>
    </citation>
    <scope>NUCLEOTIDE SEQUENCE [LARGE SCALE GENOMIC DNA]</scope>
    <source>
        <strain evidence="5">CGMCC 1.15643</strain>
    </source>
</reference>
<comment type="caution">
    <text evidence="4">The sequence shown here is derived from an EMBL/GenBank/DDBJ whole genome shotgun (WGS) entry which is preliminary data.</text>
</comment>
<evidence type="ECO:0000256" key="2">
    <source>
        <dbReference type="SAM" id="MobiDB-lite"/>
    </source>
</evidence>
<feature type="compositionally biased region" description="Basic and acidic residues" evidence="2">
    <location>
        <begin position="51"/>
        <end position="63"/>
    </location>
</feature>